<accession>A0A0X8NXU0</accession>
<evidence type="ECO:0000313" key="4">
    <source>
        <dbReference type="Proteomes" id="UP000060602"/>
    </source>
</evidence>
<gene>
    <name evidence="3" type="ORF">AL504_09800</name>
</gene>
<feature type="transmembrane region" description="Helical" evidence="1">
    <location>
        <begin position="12"/>
        <end position="31"/>
    </location>
</feature>
<dbReference type="GO" id="GO:0005886">
    <property type="term" value="C:plasma membrane"/>
    <property type="evidence" value="ECO:0007669"/>
    <property type="project" value="TreeGrafter"/>
</dbReference>
<reference evidence="4" key="1">
    <citation type="submission" date="2015-12" db="EMBL/GenBank/DDBJ databases">
        <title>FDA dAtabase for Regulatory Grade micrObial Sequences (FDA-ARGOS): Supporting development and validation of Infectious Disease Dx tests.</title>
        <authorList>
            <person name="Case J."/>
            <person name="Tallon L."/>
            <person name="Sadzewicz L."/>
            <person name="Sengamalay N."/>
            <person name="Ott S."/>
            <person name="Godinez A."/>
            <person name="Nagaraj S."/>
            <person name="Nadendla S."/>
            <person name="Sichtig H."/>
        </authorList>
    </citation>
    <scope>NUCLEOTIDE SEQUENCE [LARGE SCALE GENOMIC DNA]</scope>
    <source>
        <strain evidence="4">FDAARGOS_147</strain>
    </source>
</reference>
<sequence length="255" mass="27349">MTIMSSYLTNLIIPYNLCLTLVVIGLVLGLFRLRKTGGALIVAGLLWALAWSLPATSLWLGGALESRYPHLPPTESPTADAIVVLGGNTANGRANWFLPYDKDTAVVRVDTAAQLYLAGRAPKVVLSGGALEGDVSEARGMAHAIRQQGVPESALILENASRTTYENAALTEDQLKTRGIGKVLLVTSALHMPRAMAAFSKQGVVAIAAPAPPQIVAPTDGSLNRWLPDQRTFDASRSIIKEYAGLFVYWLRGWV</sequence>
<name>A0A0X8NXU0_ALCXX</name>
<dbReference type="EMBL" id="CP014060">
    <property type="protein sequence ID" value="AMG36296.1"/>
    <property type="molecule type" value="Genomic_DNA"/>
</dbReference>
<dbReference type="GO" id="GO:0043164">
    <property type="term" value="P:Gram-negative-bacterium-type cell wall biogenesis"/>
    <property type="evidence" value="ECO:0007669"/>
    <property type="project" value="TreeGrafter"/>
</dbReference>
<dbReference type="Gene3D" id="3.40.50.620">
    <property type="entry name" value="HUPs"/>
    <property type="match status" value="1"/>
</dbReference>
<dbReference type="Pfam" id="PF02698">
    <property type="entry name" value="DUF218"/>
    <property type="match status" value="1"/>
</dbReference>
<dbReference type="GeneID" id="92898419"/>
<evidence type="ECO:0000256" key="1">
    <source>
        <dbReference type="SAM" id="Phobius"/>
    </source>
</evidence>
<feature type="domain" description="DUF218" evidence="2">
    <location>
        <begin position="80"/>
        <end position="245"/>
    </location>
</feature>
<dbReference type="PANTHER" id="PTHR30336">
    <property type="entry name" value="INNER MEMBRANE PROTEIN, PROBABLE PERMEASE"/>
    <property type="match status" value="1"/>
</dbReference>
<dbReference type="RefSeq" id="WP_006393900.1">
    <property type="nucleotide sequence ID" value="NZ_CP014060.2"/>
</dbReference>
<feature type="transmembrane region" description="Helical" evidence="1">
    <location>
        <begin position="38"/>
        <end position="60"/>
    </location>
</feature>
<dbReference type="GO" id="GO:0000270">
    <property type="term" value="P:peptidoglycan metabolic process"/>
    <property type="evidence" value="ECO:0007669"/>
    <property type="project" value="TreeGrafter"/>
</dbReference>
<keyword evidence="1" id="KW-0472">Membrane</keyword>
<evidence type="ECO:0000259" key="2">
    <source>
        <dbReference type="Pfam" id="PF02698"/>
    </source>
</evidence>
<evidence type="ECO:0000313" key="3">
    <source>
        <dbReference type="EMBL" id="AMG36296.1"/>
    </source>
</evidence>
<protein>
    <submittedName>
        <fullName evidence="3">YdcF family protein</fullName>
    </submittedName>
</protein>
<keyword evidence="1" id="KW-0812">Transmembrane</keyword>
<dbReference type="CDD" id="cd06259">
    <property type="entry name" value="YdcF-like"/>
    <property type="match status" value="1"/>
</dbReference>
<dbReference type="InterPro" id="IPR003848">
    <property type="entry name" value="DUF218"/>
</dbReference>
<dbReference type="InterPro" id="IPR014729">
    <property type="entry name" value="Rossmann-like_a/b/a_fold"/>
</dbReference>
<dbReference type="AlphaFoldDB" id="A0A0X8NXU0"/>
<organism evidence="3 4">
    <name type="scientific">Alcaligenes xylosoxydans xylosoxydans</name>
    <name type="common">Achromobacter xylosoxidans</name>
    <dbReference type="NCBI Taxonomy" id="85698"/>
    <lineage>
        <taxon>Bacteria</taxon>
        <taxon>Pseudomonadati</taxon>
        <taxon>Pseudomonadota</taxon>
        <taxon>Betaproteobacteria</taxon>
        <taxon>Burkholderiales</taxon>
        <taxon>Alcaligenaceae</taxon>
        <taxon>Achromobacter</taxon>
    </lineage>
</organism>
<proteinExistence type="predicted"/>
<dbReference type="Proteomes" id="UP000060602">
    <property type="component" value="Chromosome"/>
</dbReference>
<keyword evidence="1" id="KW-1133">Transmembrane helix</keyword>
<dbReference type="PANTHER" id="PTHR30336:SF4">
    <property type="entry name" value="ENVELOPE BIOGENESIS FACTOR ELYC"/>
    <property type="match status" value="1"/>
</dbReference>
<dbReference type="InterPro" id="IPR051599">
    <property type="entry name" value="Cell_Envelope_Assoc"/>
</dbReference>